<evidence type="ECO:0000313" key="2">
    <source>
        <dbReference type="EMBL" id="KAK4232446.1"/>
    </source>
</evidence>
<dbReference type="GO" id="GO:0016747">
    <property type="term" value="F:acyltransferase activity, transferring groups other than amino-acyl groups"/>
    <property type="evidence" value="ECO:0007669"/>
    <property type="project" value="InterPro"/>
</dbReference>
<name>A0AAN7BZC1_9PEZI</name>
<dbReference type="InterPro" id="IPR016181">
    <property type="entry name" value="Acyl_CoA_acyltransferase"/>
</dbReference>
<dbReference type="EMBL" id="MU865287">
    <property type="protein sequence ID" value="KAK4232446.1"/>
    <property type="molecule type" value="Genomic_DNA"/>
</dbReference>
<reference evidence="2" key="1">
    <citation type="journal article" date="2023" name="Mol. Phylogenet. Evol.">
        <title>Genome-scale phylogeny and comparative genomics of the fungal order Sordariales.</title>
        <authorList>
            <person name="Hensen N."/>
            <person name="Bonometti L."/>
            <person name="Westerberg I."/>
            <person name="Brannstrom I.O."/>
            <person name="Guillou S."/>
            <person name="Cros-Aarteil S."/>
            <person name="Calhoun S."/>
            <person name="Haridas S."/>
            <person name="Kuo A."/>
            <person name="Mondo S."/>
            <person name="Pangilinan J."/>
            <person name="Riley R."/>
            <person name="LaButti K."/>
            <person name="Andreopoulos B."/>
            <person name="Lipzen A."/>
            <person name="Chen C."/>
            <person name="Yan M."/>
            <person name="Daum C."/>
            <person name="Ng V."/>
            <person name="Clum A."/>
            <person name="Steindorff A."/>
            <person name="Ohm R.A."/>
            <person name="Martin F."/>
            <person name="Silar P."/>
            <person name="Natvig D.O."/>
            <person name="Lalanne C."/>
            <person name="Gautier V."/>
            <person name="Ament-Velasquez S.L."/>
            <person name="Kruys A."/>
            <person name="Hutchinson M.I."/>
            <person name="Powell A.J."/>
            <person name="Barry K."/>
            <person name="Miller A.N."/>
            <person name="Grigoriev I.V."/>
            <person name="Debuchy R."/>
            <person name="Gladieux P."/>
            <person name="Hiltunen Thoren M."/>
            <person name="Johannesson H."/>
        </authorList>
    </citation>
    <scope>NUCLEOTIDE SEQUENCE</scope>
    <source>
        <strain evidence="2">CBS 990.96</strain>
    </source>
</reference>
<dbReference type="InterPro" id="IPR053144">
    <property type="entry name" value="Acetyltransferase_Butenolide"/>
</dbReference>
<accession>A0AAN7BZC1</accession>
<dbReference type="PANTHER" id="PTHR43233">
    <property type="entry name" value="FAMILY N-ACETYLTRANSFERASE, PUTATIVE (AFU_ORTHOLOGUE AFUA_6G03350)-RELATED"/>
    <property type="match status" value="1"/>
</dbReference>
<dbReference type="PROSITE" id="PS51186">
    <property type="entry name" value="GNAT"/>
    <property type="match status" value="1"/>
</dbReference>
<dbReference type="PANTHER" id="PTHR43233:SF1">
    <property type="entry name" value="FAMILY N-ACETYLTRANSFERASE, PUTATIVE (AFU_ORTHOLOGUE AFUA_6G03350)-RELATED"/>
    <property type="match status" value="1"/>
</dbReference>
<organism evidence="2 3">
    <name type="scientific">Podospora fimiseda</name>
    <dbReference type="NCBI Taxonomy" id="252190"/>
    <lineage>
        <taxon>Eukaryota</taxon>
        <taxon>Fungi</taxon>
        <taxon>Dikarya</taxon>
        <taxon>Ascomycota</taxon>
        <taxon>Pezizomycotina</taxon>
        <taxon>Sordariomycetes</taxon>
        <taxon>Sordariomycetidae</taxon>
        <taxon>Sordariales</taxon>
        <taxon>Podosporaceae</taxon>
        <taxon>Podospora</taxon>
    </lineage>
</organism>
<evidence type="ECO:0000259" key="1">
    <source>
        <dbReference type="PROSITE" id="PS51186"/>
    </source>
</evidence>
<dbReference type="Proteomes" id="UP001301958">
    <property type="component" value="Unassembled WGS sequence"/>
</dbReference>
<proteinExistence type="predicted"/>
<reference evidence="2" key="2">
    <citation type="submission" date="2023-05" db="EMBL/GenBank/DDBJ databases">
        <authorList>
            <consortium name="Lawrence Berkeley National Laboratory"/>
            <person name="Steindorff A."/>
            <person name="Hensen N."/>
            <person name="Bonometti L."/>
            <person name="Westerberg I."/>
            <person name="Brannstrom I.O."/>
            <person name="Guillou S."/>
            <person name="Cros-Aarteil S."/>
            <person name="Calhoun S."/>
            <person name="Haridas S."/>
            <person name="Kuo A."/>
            <person name="Mondo S."/>
            <person name="Pangilinan J."/>
            <person name="Riley R."/>
            <person name="Labutti K."/>
            <person name="Andreopoulos B."/>
            <person name="Lipzen A."/>
            <person name="Chen C."/>
            <person name="Yanf M."/>
            <person name="Daum C."/>
            <person name="Ng V."/>
            <person name="Clum A."/>
            <person name="Ohm R."/>
            <person name="Martin F."/>
            <person name="Silar P."/>
            <person name="Natvig D."/>
            <person name="Lalanne C."/>
            <person name="Gautier V."/>
            <person name="Ament-Velasquez S.L."/>
            <person name="Kruys A."/>
            <person name="Hutchinson M.I."/>
            <person name="Powell A.J."/>
            <person name="Barry K."/>
            <person name="Miller A.N."/>
            <person name="Grigoriev I.V."/>
            <person name="Debuchy R."/>
            <person name="Gladieux P."/>
            <person name="Thoren M.H."/>
            <person name="Johannesson H."/>
        </authorList>
    </citation>
    <scope>NUCLEOTIDE SEQUENCE</scope>
    <source>
        <strain evidence="2">CBS 990.96</strain>
    </source>
</reference>
<dbReference type="InterPro" id="IPR000182">
    <property type="entry name" value="GNAT_dom"/>
</dbReference>
<dbReference type="CDD" id="cd04301">
    <property type="entry name" value="NAT_SF"/>
    <property type="match status" value="1"/>
</dbReference>
<keyword evidence="3" id="KW-1185">Reference proteome</keyword>
<protein>
    <recommendedName>
        <fullName evidence="1">N-acetyltransferase domain-containing protein</fullName>
    </recommendedName>
</protein>
<comment type="caution">
    <text evidence="2">The sequence shown here is derived from an EMBL/GenBank/DDBJ whole genome shotgun (WGS) entry which is preliminary data.</text>
</comment>
<feature type="domain" description="N-acetyltransferase" evidence="1">
    <location>
        <begin position="20"/>
        <end position="167"/>
    </location>
</feature>
<gene>
    <name evidence="2" type="ORF">QBC38DRAFT_255</name>
</gene>
<evidence type="ECO:0000313" key="3">
    <source>
        <dbReference type="Proteomes" id="UP001301958"/>
    </source>
</evidence>
<dbReference type="Gene3D" id="3.40.630.30">
    <property type="match status" value="1"/>
</dbReference>
<sequence>MSPPSPPQSWTRQSPKTPNITYLLSTDHSLIDLFALSSAFASDLLYWAKPLSPSQLQKCVDQSLCLGLYTTDDGTTPKEMIGFGRLVTDYVTFGYLTDVYVLPEYQGQGLAKWMMSCLNEILCAWPDLRRCLLFTRDQGPARMYAQTCNFREIGGTGSLIMMERGGPGTGWRFDGSSKDE</sequence>
<dbReference type="Pfam" id="PF00583">
    <property type="entry name" value="Acetyltransf_1"/>
    <property type="match status" value="1"/>
</dbReference>
<dbReference type="AlphaFoldDB" id="A0AAN7BZC1"/>
<dbReference type="SUPFAM" id="SSF55729">
    <property type="entry name" value="Acyl-CoA N-acyltransferases (Nat)"/>
    <property type="match status" value="1"/>
</dbReference>